<evidence type="ECO:0000313" key="2">
    <source>
        <dbReference type="EMBL" id="MQY42185.1"/>
    </source>
</evidence>
<dbReference type="Proteomes" id="UP000436694">
    <property type="component" value="Unassembled WGS sequence"/>
</dbReference>
<dbReference type="InterPro" id="IPR053147">
    <property type="entry name" value="Hsp_HslJ-like"/>
</dbReference>
<name>A0A844AKV5_9RHOB</name>
<dbReference type="AlphaFoldDB" id="A0A844AKV5"/>
<dbReference type="PANTHER" id="PTHR35535:SF2">
    <property type="entry name" value="DUF306 DOMAIN-CONTAINING PROTEIN"/>
    <property type="match status" value="1"/>
</dbReference>
<accession>A0A844AKV5</accession>
<dbReference type="PROSITE" id="PS51257">
    <property type="entry name" value="PROKAR_LIPOPROTEIN"/>
    <property type="match status" value="1"/>
</dbReference>
<gene>
    <name evidence="2" type="ORF">GG681_05995</name>
</gene>
<feature type="domain" description="DUF306" evidence="1">
    <location>
        <begin position="27"/>
        <end position="124"/>
    </location>
</feature>
<keyword evidence="3" id="KW-1185">Reference proteome</keyword>
<sequence length="129" mass="13965">MPMRALIALLLISGCMRDETVSAYGAADVTWRLQELNGTAVSAPMTLEFLEGGALRGDAPCNQFNGLNTAPYPWFEVTQLILTERACPNLGAEVEFLSALQSMQQSEIAGATLILRHEDGREMVFSAGD</sequence>
<reference evidence="2 3" key="1">
    <citation type="submission" date="2019-10" db="EMBL/GenBank/DDBJ databases">
        <title>Epibacterium sp. nov., isolated from seawater.</title>
        <authorList>
            <person name="Zhang X."/>
            <person name="Li N."/>
        </authorList>
    </citation>
    <scope>NUCLEOTIDE SEQUENCE [LARGE SCALE GENOMIC DNA]</scope>
    <source>
        <strain evidence="2 3">SM1969</strain>
    </source>
</reference>
<proteinExistence type="predicted"/>
<dbReference type="InterPro" id="IPR005184">
    <property type="entry name" value="DUF306_Meta_HslJ"/>
</dbReference>
<dbReference type="PANTHER" id="PTHR35535">
    <property type="entry name" value="HEAT SHOCK PROTEIN HSLJ"/>
    <property type="match status" value="1"/>
</dbReference>
<dbReference type="InterPro" id="IPR038670">
    <property type="entry name" value="HslJ-like_sf"/>
</dbReference>
<comment type="caution">
    <text evidence="2">The sequence shown here is derived from an EMBL/GenBank/DDBJ whole genome shotgun (WGS) entry which is preliminary data.</text>
</comment>
<organism evidence="2 3">
    <name type="scientific">Tritonibacter aquimaris</name>
    <dbReference type="NCBI Taxonomy" id="2663379"/>
    <lineage>
        <taxon>Bacteria</taxon>
        <taxon>Pseudomonadati</taxon>
        <taxon>Pseudomonadota</taxon>
        <taxon>Alphaproteobacteria</taxon>
        <taxon>Rhodobacterales</taxon>
        <taxon>Paracoccaceae</taxon>
        <taxon>Tritonibacter</taxon>
    </lineage>
</organism>
<dbReference type="EMBL" id="WIXK01000002">
    <property type="protein sequence ID" value="MQY42185.1"/>
    <property type="molecule type" value="Genomic_DNA"/>
</dbReference>
<evidence type="ECO:0000313" key="3">
    <source>
        <dbReference type="Proteomes" id="UP000436694"/>
    </source>
</evidence>
<evidence type="ECO:0000259" key="1">
    <source>
        <dbReference type="Pfam" id="PF03724"/>
    </source>
</evidence>
<protein>
    <submittedName>
        <fullName evidence="2">META domain-containing protein</fullName>
    </submittedName>
</protein>
<dbReference type="Pfam" id="PF03724">
    <property type="entry name" value="META"/>
    <property type="match status" value="1"/>
</dbReference>
<dbReference type="Gene3D" id="2.40.128.270">
    <property type="match status" value="1"/>
</dbReference>